<dbReference type="Gene3D" id="3.90.840.10">
    <property type="entry name" value="Thiol-activated cytolysin superfamily/Thiol-activated cytolysin, alpha-beta domain"/>
    <property type="match status" value="1"/>
</dbReference>
<keyword evidence="3" id="KW-1185">Reference proteome</keyword>
<dbReference type="GO" id="GO:0015485">
    <property type="term" value="F:cholesterol binding"/>
    <property type="evidence" value="ECO:0007669"/>
    <property type="project" value="InterPro"/>
</dbReference>
<evidence type="ECO:0000256" key="1">
    <source>
        <dbReference type="SAM" id="MobiDB-lite"/>
    </source>
</evidence>
<accession>A0A1I7MZ99</accession>
<reference evidence="3" key="1">
    <citation type="submission" date="2016-10" db="EMBL/GenBank/DDBJ databases">
        <authorList>
            <person name="Varghese N."/>
            <person name="Submissions S."/>
        </authorList>
    </citation>
    <scope>NUCLEOTIDE SEQUENCE [LARGE SCALE GENOMIC DNA]</scope>
    <source>
        <strain evidence="3">DSM 14807</strain>
    </source>
</reference>
<proteinExistence type="predicted"/>
<name>A0A1I7MZ99_9BACT</name>
<feature type="compositionally biased region" description="Low complexity" evidence="1">
    <location>
        <begin position="153"/>
        <end position="168"/>
    </location>
</feature>
<sequence length="617" mass="67016">MDNDSFVKNKIKIMKKVIFCCSFSGILLSFGIVQGQYIYRPSTSNAKTSNTPVYQYKPAASQGKTAATVSNSPVRAVITKNVLFPSTAWEEFRSTPLYQQRQATFANAFQNPSHVYTMDDGTKLTINFIKNPSFGGMGTKIITNSTSGVPVHGSTSSGQGSTSSGQSGWRCTTNYVTISANSTNFNVADYILQARHIYPGAVYSFENYANGSFVTPAAARNPLKIFTTDRNIQGDDYVLVDNPDEQSIYNAISQLSSRFPTNYSINAATDYSVYESDNSADMAIKITAGGSAYGFSFKGSFGSTKNSHQRYLTIDAKKILFTLNAIPPQNGYYKDPSVESTPNLMVIGTVSYGIRILANLTINISSDSMGASFDATYNSGIYNANMALNFVQKNASNITSVNAYEIGGPNVGPIQLDPNNLINSINSILAGATYQNAQPIDYQLYDMAGDVIGSSSSTDQFIEQNCTPDPNANTPVLTQATVRVDCGGDCKDHDTHYEYDLYNSAGQLVGSFRNNNNNTAWADNSMNQSGDHLAIMGSPKLSDFYNGTPTFRMTIYPNGHDNVEMAKITLTLIFTSPDGSTINYPVSWGNVTLSQDGPSINLLFNYNTGTGFQAQNY</sequence>
<dbReference type="EMBL" id="FPCJ01000001">
    <property type="protein sequence ID" value="SFV27731.1"/>
    <property type="molecule type" value="Genomic_DNA"/>
</dbReference>
<dbReference type="AlphaFoldDB" id="A0A1I7MZ99"/>
<dbReference type="Pfam" id="PF01289">
    <property type="entry name" value="Thiol_cytolysin"/>
    <property type="match status" value="1"/>
</dbReference>
<dbReference type="Gene3D" id="3.40.30.40">
    <property type="entry name" value="Perfringolysin"/>
    <property type="match status" value="1"/>
</dbReference>
<dbReference type="InterPro" id="IPR036363">
    <property type="entry name" value="Thiol_cytolysin_ab_sf"/>
</dbReference>
<evidence type="ECO:0000313" key="3">
    <source>
        <dbReference type="Proteomes" id="UP000199537"/>
    </source>
</evidence>
<dbReference type="Gene3D" id="3.30.1040.20">
    <property type="match status" value="1"/>
</dbReference>
<protein>
    <submittedName>
        <fullName evidence="2">Thiol-activated cytolysin</fullName>
    </submittedName>
</protein>
<dbReference type="InterPro" id="IPR001869">
    <property type="entry name" value="Thiol_cytolysin"/>
</dbReference>
<dbReference type="InterPro" id="IPR036359">
    <property type="entry name" value="Thiol_cytolysin_sf"/>
</dbReference>
<dbReference type="SUPFAM" id="SSF56978">
    <property type="entry name" value="Perfringolysin"/>
    <property type="match status" value="1"/>
</dbReference>
<dbReference type="STRING" id="1393122.SAMN05660895_0175"/>
<evidence type="ECO:0000313" key="2">
    <source>
        <dbReference type="EMBL" id="SFV27731.1"/>
    </source>
</evidence>
<dbReference type="Proteomes" id="UP000199537">
    <property type="component" value="Unassembled WGS sequence"/>
</dbReference>
<gene>
    <name evidence="2" type="ORF">SAMN05660895_0175</name>
</gene>
<feature type="region of interest" description="Disordered" evidence="1">
    <location>
        <begin position="148"/>
        <end position="168"/>
    </location>
</feature>
<organism evidence="2 3">
    <name type="scientific">Thermoflavifilum thermophilum</name>
    <dbReference type="NCBI Taxonomy" id="1393122"/>
    <lineage>
        <taxon>Bacteria</taxon>
        <taxon>Pseudomonadati</taxon>
        <taxon>Bacteroidota</taxon>
        <taxon>Chitinophagia</taxon>
        <taxon>Chitinophagales</taxon>
        <taxon>Chitinophagaceae</taxon>
        <taxon>Thermoflavifilum</taxon>
    </lineage>
</organism>
<dbReference type="OrthoDB" id="662759at2"/>